<keyword evidence="2" id="KW-0012">Acyltransferase</keyword>
<dbReference type="Pfam" id="PF13302">
    <property type="entry name" value="Acetyltransf_3"/>
    <property type="match status" value="1"/>
</dbReference>
<feature type="domain" description="N-acetyltransferase" evidence="1">
    <location>
        <begin position="192"/>
        <end position="356"/>
    </location>
</feature>
<organism evidence="2 3">
    <name type="scientific">Undibacterium cyanobacteriorum</name>
    <dbReference type="NCBI Taxonomy" id="3073561"/>
    <lineage>
        <taxon>Bacteria</taxon>
        <taxon>Pseudomonadati</taxon>
        <taxon>Pseudomonadota</taxon>
        <taxon>Betaproteobacteria</taxon>
        <taxon>Burkholderiales</taxon>
        <taxon>Oxalobacteraceae</taxon>
        <taxon>Undibacterium</taxon>
    </lineage>
</organism>
<dbReference type="EC" id="2.3.1.-" evidence="2"/>
<evidence type="ECO:0000259" key="1">
    <source>
        <dbReference type="PROSITE" id="PS51186"/>
    </source>
</evidence>
<dbReference type="InterPro" id="IPR016181">
    <property type="entry name" value="Acyl_CoA_acyltransferase"/>
</dbReference>
<protein>
    <submittedName>
        <fullName evidence="2">GNAT family N-acetyltransferase</fullName>
        <ecNumber evidence="2">2.3.1.-</ecNumber>
    </submittedName>
</protein>
<dbReference type="GO" id="GO:0016746">
    <property type="term" value="F:acyltransferase activity"/>
    <property type="evidence" value="ECO:0007669"/>
    <property type="project" value="UniProtKB-KW"/>
</dbReference>
<proteinExistence type="predicted"/>
<dbReference type="SUPFAM" id="SSF55729">
    <property type="entry name" value="Acyl-CoA N-acyltransferases (Nat)"/>
    <property type="match status" value="2"/>
</dbReference>
<evidence type="ECO:0000313" key="2">
    <source>
        <dbReference type="EMBL" id="WMW81134.1"/>
    </source>
</evidence>
<keyword evidence="2" id="KW-0808">Transferase</keyword>
<dbReference type="InterPro" id="IPR000182">
    <property type="entry name" value="GNAT_dom"/>
</dbReference>
<gene>
    <name evidence="2" type="ORF">RF679_02340</name>
</gene>
<dbReference type="PANTHER" id="PTHR43792">
    <property type="entry name" value="GNAT FAMILY, PUTATIVE (AFU_ORTHOLOGUE AFUA_3G00765)-RELATED-RELATED"/>
    <property type="match status" value="1"/>
</dbReference>
<reference evidence="2" key="1">
    <citation type="submission" date="2023-09" db="EMBL/GenBank/DDBJ databases">
        <title>Undibacterium sp. 20NA77.5 isolated from freshwater.</title>
        <authorList>
            <person name="Le V."/>
            <person name="Ko S.-R."/>
            <person name="Ahn C.-Y."/>
            <person name="Oh H.-M."/>
        </authorList>
    </citation>
    <scope>NUCLEOTIDE SEQUENCE</scope>
    <source>
        <strain evidence="2">20NA77.5</strain>
    </source>
</reference>
<dbReference type="RefSeq" id="WP_309482624.1">
    <property type="nucleotide sequence ID" value="NZ_CP133720.1"/>
</dbReference>
<dbReference type="PANTHER" id="PTHR43792:SF1">
    <property type="entry name" value="N-ACETYLTRANSFERASE DOMAIN-CONTAINING PROTEIN"/>
    <property type="match status" value="1"/>
</dbReference>
<dbReference type="Gene3D" id="3.40.630.30">
    <property type="match status" value="2"/>
</dbReference>
<sequence length="358" mass="40245">MKLLTSRLECRPVSLDDASFLFELYADQRTSALSPLAPVRTLDEMRTKIEHWVQHWNQHGFGPWIICDRDQQKILGLGGFTLRDFEGQICPNLWYRFSPETWGKGYASEFAMACFLSFKENHPKLVVHALVQEDHHASRRILEKLGLQLRGMIMNETTSSAEAASYSLHFSDADENRATLPGKQSAFAETACMVRAMRVSDFAAVVKIQASCYGQQLQEDLSSLQAKWRASPHTCFVAQRDDEPIAYVFSIPVAQYDLPAWNAETCEISPMADRLYLHDMAVDPNARGSGVSTALLLKILSCAQQMKFESVQLVAVQDSTQYWCKHGFKTIDVGGAFQKKLASYGEDARFLVKTLGPS</sequence>
<keyword evidence="3" id="KW-1185">Reference proteome</keyword>
<name>A0ABY9RIT8_9BURK</name>
<dbReference type="Proteomes" id="UP001181355">
    <property type="component" value="Chromosome"/>
</dbReference>
<dbReference type="PROSITE" id="PS51186">
    <property type="entry name" value="GNAT"/>
    <property type="match status" value="2"/>
</dbReference>
<dbReference type="InterPro" id="IPR051531">
    <property type="entry name" value="N-acetyltransferase"/>
</dbReference>
<accession>A0ABY9RIT8</accession>
<feature type="domain" description="N-acetyltransferase" evidence="1">
    <location>
        <begin position="8"/>
        <end position="171"/>
    </location>
</feature>
<dbReference type="Pfam" id="PF00583">
    <property type="entry name" value="Acetyltransf_1"/>
    <property type="match status" value="1"/>
</dbReference>
<dbReference type="CDD" id="cd04301">
    <property type="entry name" value="NAT_SF"/>
    <property type="match status" value="1"/>
</dbReference>
<dbReference type="EMBL" id="CP133720">
    <property type="protein sequence ID" value="WMW81134.1"/>
    <property type="molecule type" value="Genomic_DNA"/>
</dbReference>
<evidence type="ECO:0000313" key="3">
    <source>
        <dbReference type="Proteomes" id="UP001181355"/>
    </source>
</evidence>